<evidence type="ECO:0000313" key="8">
    <source>
        <dbReference type="Proteomes" id="UP000230167"/>
    </source>
</evidence>
<dbReference type="EMBL" id="NEQV01000009">
    <property type="protein sequence ID" value="PJL24069.1"/>
    <property type="molecule type" value="Genomic_DNA"/>
</dbReference>
<dbReference type="EMBL" id="NEQV01000010">
    <property type="protein sequence ID" value="PJL23460.1"/>
    <property type="molecule type" value="Genomic_DNA"/>
</dbReference>
<feature type="non-terminal residue" evidence="6">
    <location>
        <position position="1"/>
    </location>
</feature>
<evidence type="ECO:0000313" key="2">
    <source>
        <dbReference type="EMBL" id="PJL22954.1"/>
    </source>
</evidence>
<accession>A0A2J0U725</accession>
<organism evidence="6 8">
    <name type="scientific">Stenotrophomonas maltophilia</name>
    <name type="common">Pseudomonas maltophilia</name>
    <name type="synonym">Xanthomonas maltophilia</name>
    <dbReference type="NCBI Taxonomy" id="40324"/>
    <lineage>
        <taxon>Bacteria</taxon>
        <taxon>Pseudomonadati</taxon>
        <taxon>Pseudomonadota</taxon>
        <taxon>Gammaproteobacteria</taxon>
        <taxon>Lysobacterales</taxon>
        <taxon>Lysobacteraceae</taxon>
        <taxon>Stenotrophomonas</taxon>
        <taxon>Stenotrophomonas maltophilia group</taxon>
    </lineage>
</organism>
<evidence type="ECO:0000313" key="4">
    <source>
        <dbReference type="EMBL" id="PJL23942.1"/>
    </source>
</evidence>
<proteinExistence type="predicted"/>
<evidence type="ECO:0000313" key="7">
    <source>
        <dbReference type="EMBL" id="PJL26238.1"/>
    </source>
</evidence>
<evidence type="ECO:0000313" key="5">
    <source>
        <dbReference type="EMBL" id="PJL24069.1"/>
    </source>
</evidence>
<dbReference type="EMBL" id="NEQV01000005">
    <property type="protein sequence ID" value="PJL26238.1"/>
    <property type="molecule type" value="Genomic_DNA"/>
</dbReference>
<evidence type="ECO:0000313" key="1">
    <source>
        <dbReference type="EMBL" id="PJL22930.1"/>
    </source>
</evidence>
<dbReference type="EMBL" id="NEQV01000011">
    <property type="protein sequence ID" value="PJL22930.1"/>
    <property type="molecule type" value="Genomic_DNA"/>
</dbReference>
<dbReference type="EMBL" id="NEQV01000007">
    <property type="protein sequence ID" value="PJL24766.1"/>
    <property type="molecule type" value="Genomic_DNA"/>
</dbReference>
<evidence type="ECO:0000313" key="3">
    <source>
        <dbReference type="EMBL" id="PJL23460.1"/>
    </source>
</evidence>
<dbReference type="EMBL" id="NEQV01000011">
    <property type="protein sequence ID" value="PJL22954.1"/>
    <property type="molecule type" value="Genomic_DNA"/>
</dbReference>
<evidence type="ECO:0000313" key="6">
    <source>
        <dbReference type="EMBL" id="PJL24766.1"/>
    </source>
</evidence>
<protein>
    <submittedName>
        <fullName evidence="6">IS110 family transposase</fullName>
    </submittedName>
</protein>
<gene>
    <name evidence="7" type="ORF">B9Y64_17130</name>
    <name evidence="6" type="ORF">B9Y64_19635</name>
    <name evidence="4" type="ORF">B9Y64_20425</name>
    <name evidence="5" type="ORF">B9Y64_21150</name>
    <name evidence="3" type="ORF">B9Y64_21590</name>
    <name evidence="1" type="ORF">B9Y64_21595</name>
    <name evidence="2" type="ORF">B9Y64_21735</name>
</gene>
<reference evidence="6 8" key="1">
    <citation type="journal article" date="2017" name="Front. Microbiol.">
        <title>Double-Face Meets the Bacterial World: The Opportunistic Pathogen Stenotrophomonas maltophilia.</title>
        <authorList>
            <person name="Lira F."/>
            <person name="Berg G."/>
            <person name="Martinez J.L."/>
        </authorList>
    </citation>
    <scope>NUCLEOTIDE SEQUENCE [LARGE SCALE GENOMIC DNA]</scope>
    <source>
        <strain evidence="6 8">EA1</strain>
    </source>
</reference>
<sequence>LARKLARIAWGVFKSGREFDPTMLKVGQACFQQA</sequence>
<dbReference type="Proteomes" id="UP000230167">
    <property type="component" value="Unassembled WGS sequence"/>
</dbReference>
<comment type="caution">
    <text evidence="6">The sequence shown here is derived from an EMBL/GenBank/DDBJ whole genome shotgun (WGS) entry which is preliminary data.</text>
</comment>
<name>A0A2J0U725_STEMA</name>
<dbReference type="EMBL" id="NEQV01000009">
    <property type="protein sequence ID" value="PJL23942.1"/>
    <property type="molecule type" value="Genomic_DNA"/>
</dbReference>
<dbReference type="AlphaFoldDB" id="A0A2J0U725"/>